<sequence>MIVIDENAARRLVSPADAIDAMDMAFREVSRGQARNFPVVRERLLPGPDVYGIKAGGDLAIGLLGLKIGGYWTGNRARGLTNHQSTTVLTDPETGCPTALVSSNHLTGLRTAAACAIGIRELARPDARVLALIGTGGQAAHHLEAALLVRGFDRILVANRDRARAEELAASFAGPLPVEVVDAETAARNADVLITLTTAREPVVQAGWVRPGTHICAMGADTAGKQELDPAILLGAAVWVDDWAQASALGECQHALAHGLTRESIRGTLCDVLEGKAPRRAGADEITVFDSTGMGIQDLAIAAWAVRAANANTSRTEAGTDTGLPIHRIDLAR</sequence>
<dbReference type="InterPro" id="IPR003462">
    <property type="entry name" value="ODC_Mu_crystall"/>
</dbReference>
<evidence type="ECO:0000313" key="2">
    <source>
        <dbReference type="Proteomes" id="UP000298596"/>
    </source>
</evidence>
<dbReference type="EMBL" id="CP032331">
    <property type="protein sequence ID" value="QCO03458.1"/>
    <property type="molecule type" value="Genomic_DNA"/>
</dbReference>
<dbReference type="PIRSF" id="PIRSF001439">
    <property type="entry name" value="CryM"/>
    <property type="match status" value="1"/>
</dbReference>
<keyword evidence="1" id="KW-0614">Plasmid</keyword>
<dbReference type="Gene3D" id="3.30.1780.10">
    <property type="entry name" value="ornithine cyclodeaminase, domain 1"/>
    <property type="match status" value="1"/>
</dbReference>
<dbReference type="GO" id="GO:0005737">
    <property type="term" value="C:cytoplasm"/>
    <property type="evidence" value="ECO:0007669"/>
    <property type="project" value="TreeGrafter"/>
</dbReference>
<dbReference type="Pfam" id="PF02423">
    <property type="entry name" value="OCD_Mu_crystall"/>
    <property type="match status" value="1"/>
</dbReference>
<dbReference type="Gene3D" id="3.40.50.720">
    <property type="entry name" value="NAD(P)-binding Rossmann-like Domain"/>
    <property type="match status" value="1"/>
</dbReference>
<protein>
    <submittedName>
        <fullName evidence="1">Ornithine cyclodeaminase family protein</fullName>
    </submittedName>
</protein>
<gene>
    <name evidence="1" type="ORF">D3867_15425</name>
</gene>
<dbReference type="PANTHER" id="PTHR13812:SF19">
    <property type="entry name" value="KETIMINE REDUCTASE MU-CRYSTALLIN"/>
    <property type="match status" value="1"/>
</dbReference>
<accession>A0A4D8Q0W4</accession>
<geneLocation type="plasmid" evidence="1">
    <name>p1</name>
</geneLocation>
<name>A0A4D8Q0W4_AZOBR</name>
<organism evidence="1 2">
    <name type="scientific">Azospirillum brasilense</name>
    <dbReference type="NCBI Taxonomy" id="192"/>
    <lineage>
        <taxon>Bacteria</taxon>
        <taxon>Pseudomonadati</taxon>
        <taxon>Pseudomonadota</taxon>
        <taxon>Alphaproteobacteria</taxon>
        <taxon>Rhodospirillales</taxon>
        <taxon>Azospirillaceae</taxon>
        <taxon>Azospirillum</taxon>
    </lineage>
</organism>
<proteinExistence type="predicted"/>
<dbReference type="AlphaFoldDB" id="A0A4D8Q0W4"/>
<dbReference type="InterPro" id="IPR036291">
    <property type="entry name" value="NAD(P)-bd_dom_sf"/>
</dbReference>
<evidence type="ECO:0000313" key="1">
    <source>
        <dbReference type="EMBL" id="QCO03458.1"/>
    </source>
</evidence>
<dbReference type="SUPFAM" id="SSF51735">
    <property type="entry name" value="NAD(P)-binding Rossmann-fold domains"/>
    <property type="match status" value="1"/>
</dbReference>
<dbReference type="Proteomes" id="UP000298596">
    <property type="component" value="Plasmid p1"/>
</dbReference>
<dbReference type="InterPro" id="IPR023401">
    <property type="entry name" value="ODC_N"/>
</dbReference>
<dbReference type="PANTHER" id="PTHR13812">
    <property type="entry name" value="KETIMINE REDUCTASE MU-CRYSTALLIN"/>
    <property type="match status" value="1"/>
</dbReference>
<reference evidence="1 2" key="1">
    <citation type="submission" date="2018-09" db="EMBL/GenBank/DDBJ databases">
        <title>Whole genome based analysis of evolution and adaptive divergence in Indian and Brazilian strains of Azospirillum brasilense.</title>
        <authorList>
            <person name="Singh C."/>
            <person name="Tripathi A.K."/>
        </authorList>
    </citation>
    <scope>NUCLEOTIDE SEQUENCE [LARGE SCALE GENOMIC DNA]</scope>
    <source>
        <strain evidence="1 2">MTCC4036</strain>
        <plasmid evidence="1 2">p1</plasmid>
    </source>
</reference>